<feature type="chain" id="PRO_5003141228" description="Secreted protein" evidence="2">
    <location>
        <begin position="26"/>
        <end position="60"/>
    </location>
</feature>
<dbReference type="OrthoDB" id="9923067at2"/>
<dbReference type="EMBL" id="CP002198">
    <property type="protein sequence ID" value="ADN13794.1"/>
    <property type="molecule type" value="Genomic_DNA"/>
</dbReference>
<organism evidence="3 4">
    <name type="scientific">Gloeothece verrucosa (strain PCC 7822)</name>
    <name type="common">Cyanothece sp. (strain PCC 7822)</name>
    <dbReference type="NCBI Taxonomy" id="497965"/>
    <lineage>
        <taxon>Bacteria</taxon>
        <taxon>Bacillati</taxon>
        <taxon>Cyanobacteriota</taxon>
        <taxon>Cyanophyceae</taxon>
        <taxon>Oscillatoriophycideae</taxon>
        <taxon>Chroococcales</taxon>
        <taxon>Aphanothecaceae</taxon>
        <taxon>Gloeothece</taxon>
        <taxon>Gloeothece verrucosa</taxon>
    </lineage>
</organism>
<gene>
    <name evidence="3" type="ordered locus">Cyan7822_1808</name>
</gene>
<feature type="compositionally biased region" description="Basic and acidic residues" evidence="1">
    <location>
        <begin position="45"/>
        <end position="54"/>
    </location>
</feature>
<keyword evidence="2" id="KW-0732">Signal</keyword>
<accession>E0U9J3</accession>
<dbReference type="AlphaFoldDB" id="E0U9J3"/>
<feature type="signal peptide" evidence="2">
    <location>
        <begin position="1"/>
        <end position="25"/>
    </location>
</feature>
<evidence type="ECO:0000256" key="1">
    <source>
        <dbReference type="SAM" id="MobiDB-lite"/>
    </source>
</evidence>
<evidence type="ECO:0008006" key="5">
    <source>
        <dbReference type="Google" id="ProtNLM"/>
    </source>
</evidence>
<evidence type="ECO:0000313" key="3">
    <source>
        <dbReference type="EMBL" id="ADN13794.1"/>
    </source>
</evidence>
<name>E0U9J3_GLOV7</name>
<evidence type="ECO:0000256" key="2">
    <source>
        <dbReference type="SAM" id="SignalP"/>
    </source>
</evidence>
<evidence type="ECO:0000313" key="4">
    <source>
        <dbReference type="Proteomes" id="UP000008206"/>
    </source>
</evidence>
<proteinExistence type="predicted"/>
<keyword evidence="4" id="KW-1185">Reference proteome</keyword>
<dbReference type="Proteomes" id="UP000008206">
    <property type="component" value="Chromosome"/>
</dbReference>
<dbReference type="HOGENOM" id="CLU_2933669_0_0_3"/>
<feature type="region of interest" description="Disordered" evidence="1">
    <location>
        <begin position="39"/>
        <end position="60"/>
    </location>
</feature>
<protein>
    <recommendedName>
        <fullName evidence="5">Secreted protein</fullName>
    </recommendedName>
</protein>
<dbReference type="eggNOG" id="ENOG50321JD">
    <property type="taxonomic scope" value="Bacteria"/>
</dbReference>
<dbReference type="KEGG" id="cyj:Cyan7822_1808"/>
<sequence>MKRTMTITMTLAFVLISSVSSWATATNVDHNQVQKLTIVNGGDGCKGDEKDPCEPPKANR</sequence>
<reference evidence="4" key="1">
    <citation type="journal article" date="2011" name="MBio">
        <title>Novel metabolic attributes of the genus Cyanothece, comprising a group of unicellular nitrogen-fixing Cyanobacteria.</title>
        <authorList>
            <person name="Bandyopadhyay A."/>
            <person name="Elvitigala T."/>
            <person name="Welsh E."/>
            <person name="Stockel J."/>
            <person name="Liberton M."/>
            <person name="Min H."/>
            <person name="Sherman L.A."/>
            <person name="Pakrasi H.B."/>
        </authorList>
    </citation>
    <scope>NUCLEOTIDE SEQUENCE [LARGE SCALE GENOMIC DNA]</scope>
    <source>
        <strain evidence="4">PCC 7822</strain>
    </source>
</reference>